<comment type="caution">
    <text evidence="1">The sequence shown here is derived from an EMBL/GenBank/DDBJ whole genome shotgun (WGS) entry which is preliminary data.</text>
</comment>
<evidence type="ECO:0000313" key="2">
    <source>
        <dbReference type="Proteomes" id="UP001054945"/>
    </source>
</evidence>
<reference evidence="1 2" key="1">
    <citation type="submission" date="2021-06" db="EMBL/GenBank/DDBJ databases">
        <title>Caerostris extrusa draft genome.</title>
        <authorList>
            <person name="Kono N."/>
            <person name="Arakawa K."/>
        </authorList>
    </citation>
    <scope>NUCLEOTIDE SEQUENCE [LARGE SCALE GENOMIC DNA]</scope>
</reference>
<dbReference type="EMBL" id="BPLR01003272">
    <property type="protein sequence ID" value="GIX82921.1"/>
    <property type="molecule type" value="Genomic_DNA"/>
</dbReference>
<keyword evidence="2" id="KW-1185">Reference proteome</keyword>
<proteinExistence type="predicted"/>
<protein>
    <submittedName>
        <fullName evidence="1">Uncharacterized protein</fullName>
    </submittedName>
</protein>
<dbReference type="Proteomes" id="UP001054945">
    <property type="component" value="Unassembled WGS sequence"/>
</dbReference>
<dbReference type="AlphaFoldDB" id="A0AAV4NE01"/>
<sequence length="87" mass="10271">MNLRRMIAEARNRDSVLKGQLKNLGATPWMDHFKFGQRYGGEDETSAIMSYPEGIFEEKKEEKLRIVAVRILKDKTELNYTVYMREK</sequence>
<name>A0AAV4NE01_CAEEX</name>
<organism evidence="1 2">
    <name type="scientific">Caerostris extrusa</name>
    <name type="common">Bark spider</name>
    <name type="synonym">Caerostris bankana</name>
    <dbReference type="NCBI Taxonomy" id="172846"/>
    <lineage>
        <taxon>Eukaryota</taxon>
        <taxon>Metazoa</taxon>
        <taxon>Ecdysozoa</taxon>
        <taxon>Arthropoda</taxon>
        <taxon>Chelicerata</taxon>
        <taxon>Arachnida</taxon>
        <taxon>Araneae</taxon>
        <taxon>Araneomorphae</taxon>
        <taxon>Entelegynae</taxon>
        <taxon>Araneoidea</taxon>
        <taxon>Araneidae</taxon>
        <taxon>Caerostris</taxon>
    </lineage>
</organism>
<accession>A0AAV4NE01</accession>
<evidence type="ECO:0000313" key="1">
    <source>
        <dbReference type="EMBL" id="GIX82921.1"/>
    </source>
</evidence>
<gene>
    <name evidence="1" type="ORF">CEXT_54661</name>
</gene>